<organism evidence="2 3">
    <name type="scientific">Aspergillus leporis</name>
    <dbReference type="NCBI Taxonomy" id="41062"/>
    <lineage>
        <taxon>Eukaryota</taxon>
        <taxon>Fungi</taxon>
        <taxon>Dikarya</taxon>
        <taxon>Ascomycota</taxon>
        <taxon>Pezizomycotina</taxon>
        <taxon>Eurotiomycetes</taxon>
        <taxon>Eurotiomycetidae</taxon>
        <taxon>Eurotiales</taxon>
        <taxon>Aspergillaceae</taxon>
        <taxon>Aspergillus</taxon>
        <taxon>Aspergillus subgen. Circumdati</taxon>
    </lineage>
</organism>
<dbReference type="Pfam" id="PF17186">
    <property type="entry name" value="Lipocalin_9"/>
    <property type="match status" value="1"/>
</dbReference>
<dbReference type="OrthoDB" id="5295747at2759"/>
<dbReference type="PANTHER" id="PTHR40617">
    <property type="entry name" value="TERPENE CYCLASE ASQC"/>
    <property type="match status" value="1"/>
</dbReference>
<dbReference type="Proteomes" id="UP000326565">
    <property type="component" value="Unassembled WGS sequence"/>
</dbReference>
<evidence type="ECO:0008006" key="4">
    <source>
        <dbReference type="Google" id="ProtNLM"/>
    </source>
</evidence>
<keyword evidence="1" id="KW-0732">Signal</keyword>
<name>A0A5N5X9D8_9EURO</name>
<dbReference type="SUPFAM" id="SSF159245">
    <property type="entry name" value="AttH-like"/>
    <property type="match status" value="1"/>
</dbReference>
<proteinExistence type="predicted"/>
<evidence type="ECO:0000313" key="3">
    <source>
        <dbReference type="Proteomes" id="UP000326565"/>
    </source>
</evidence>
<feature type="signal peptide" evidence="1">
    <location>
        <begin position="1"/>
        <end position="18"/>
    </location>
</feature>
<dbReference type="InterPro" id="IPR023374">
    <property type="entry name" value="AttH-like_dom_sf"/>
</dbReference>
<sequence>MHFTRAISTILAARIARAFSFSAETTGLEYENLTKPIPLTQDLGASQSTNINANNSWWSSSYVHASNSHDYLILSHIGLGRGSNPAMFYRASILDINETTNYWRIARVIDPSSGAVQPHEGTLNLTLDKYGFISVDKTKPLGAMRTWSTSDMVWFNLTFELSAPILLNGGIGTFQWGSEISYEWSMPAGLTYGSFIANGDWLTVDTAHSMTWYDRQIAWPHGPMDGPPRANWTWFEVHLNEQKMSIWIWDTQDHRRFQFATVREEPGVHQVLAVTDFIPSMRQWTSPISNATYSLDWVVSLGDETTLQLSSIRADQELCDPRGRIPTYGGYVNVTGMRDGRPLSGYGVVEIVPFSPH</sequence>
<dbReference type="AlphaFoldDB" id="A0A5N5X9D8"/>
<dbReference type="EMBL" id="ML732170">
    <property type="protein sequence ID" value="KAB8077329.1"/>
    <property type="molecule type" value="Genomic_DNA"/>
</dbReference>
<evidence type="ECO:0000256" key="1">
    <source>
        <dbReference type="SAM" id="SignalP"/>
    </source>
</evidence>
<dbReference type="PANTHER" id="PTHR40617:SF1">
    <property type="entry name" value="ATTH DOMAIN-CONTAINING PROTEIN-RELATED"/>
    <property type="match status" value="1"/>
</dbReference>
<accession>A0A5N5X9D8</accession>
<gene>
    <name evidence="2" type="ORF">BDV29DRAFT_188798</name>
</gene>
<protein>
    <recommendedName>
        <fullName evidence="4">AttH domain-containing protein</fullName>
    </recommendedName>
</protein>
<feature type="chain" id="PRO_5024845825" description="AttH domain-containing protein" evidence="1">
    <location>
        <begin position="19"/>
        <end position="357"/>
    </location>
</feature>
<keyword evidence="3" id="KW-1185">Reference proteome</keyword>
<dbReference type="InterPro" id="IPR053112">
    <property type="entry name" value="Fungal_Dehydratase/Hydratase"/>
</dbReference>
<evidence type="ECO:0000313" key="2">
    <source>
        <dbReference type="EMBL" id="KAB8077329.1"/>
    </source>
</evidence>
<dbReference type="Gene3D" id="2.40.370.10">
    <property type="entry name" value="AttH-like domain"/>
    <property type="match status" value="1"/>
</dbReference>
<reference evidence="2 3" key="1">
    <citation type="submission" date="2019-04" db="EMBL/GenBank/DDBJ databases">
        <title>Friends and foes A comparative genomics study of 23 Aspergillus species from section Flavi.</title>
        <authorList>
            <consortium name="DOE Joint Genome Institute"/>
            <person name="Kjaerbolling I."/>
            <person name="Vesth T."/>
            <person name="Frisvad J.C."/>
            <person name="Nybo J.L."/>
            <person name="Theobald S."/>
            <person name="Kildgaard S."/>
            <person name="Isbrandt T."/>
            <person name="Kuo A."/>
            <person name="Sato A."/>
            <person name="Lyhne E.K."/>
            <person name="Kogle M.E."/>
            <person name="Wiebenga A."/>
            <person name="Kun R.S."/>
            <person name="Lubbers R.J."/>
            <person name="Makela M.R."/>
            <person name="Barry K."/>
            <person name="Chovatia M."/>
            <person name="Clum A."/>
            <person name="Daum C."/>
            <person name="Haridas S."/>
            <person name="He G."/>
            <person name="LaButti K."/>
            <person name="Lipzen A."/>
            <person name="Mondo S."/>
            <person name="Riley R."/>
            <person name="Salamov A."/>
            <person name="Simmons B.A."/>
            <person name="Magnuson J.K."/>
            <person name="Henrissat B."/>
            <person name="Mortensen U.H."/>
            <person name="Larsen T.O."/>
            <person name="Devries R.P."/>
            <person name="Grigoriev I.V."/>
            <person name="Machida M."/>
            <person name="Baker S.E."/>
            <person name="Andersen M.R."/>
        </authorList>
    </citation>
    <scope>NUCLEOTIDE SEQUENCE [LARGE SCALE GENOMIC DNA]</scope>
    <source>
        <strain evidence="2 3">CBS 151.66</strain>
    </source>
</reference>